<comment type="caution">
    <text evidence="5">The sequence shown here is derived from an EMBL/GenBank/DDBJ whole genome shotgun (WGS) entry which is preliminary data.</text>
</comment>
<dbReference type="OrthoDB" id="10004661at2759"/>
<evidence type="ECO:0000313" key="6">
    <source>
        <dbReference type="Proteomes" id="UP000636709"/>
    </source>
</evidence>
<dbReference type="GO" id="GO:0005737">
    <property type="term" value="C:cytoplasm"/>
    <property type="evidence" value="ECO:0007669"/>
    <property type="project" value="TreeGrafter"/>
</dbReference>
<dbReference type="GO" id="GO:0016881">
    <property type="term" value="F:acid-amino acid ligase activity"/>
    <property type="evidence" value="ECO:0007669"/>
    <property type="project" value="TreeGrafter"/>
</dbReference>
<proteinExistence type="inferred from homology"/>
<dbReference type="Proteomes" id="UP000636709">
    <property type="component" value="Unassembled WGS sequence"/>
</dbReference>
<keyword evidence="6" id="KW-1185">Reference proteome</keyword>
<dbReference type="EMBL" id="JACEFO010003178">
    <property type="protein sequence ID" value="KAF8643629.1"/>
    <property type="molecule type" value="Genomic_DNA"/>
</dbReference>
<evidence type="ECO:0000256" key="1">
    <source>
        <dbReference type="ARBA" id="ARBA00008068"/>
    </source>
</evidence>
<dbReference type="Pfam" id="PF23571">
    <property type="entry name" value="GH3_M"/>
    <property type="match status" value="1"/>
</dbReference>
<dbReference type="Pfam" id="PF03321">
    <property type="entry name" value="GH3"/>
    <property type="match status" value="1"/>
</dbReference>
<accession>A0A835DWE2</accession>
<dbReference type="AlphaFoldDB" id="A0A835DWE2"/>
<gene>
    <name evidence="5" type="ORF">HU200_066685</name>
</gene>
<protein>
    <submittedName>
        <fullName evidence="5">Uncharacterized protein</fullName>
    </submittedName>
</protein>
<feature type="domain" description="GH3 C-terminal" evidence="4">
    <location>
        <begin position="493"/>
        <end position="606"/>
    </location>
</feature>
<dbReference type="PANTHER" id="PTHR31901">
    <property type="entry name" value="GH3 DOMAIN-CONTAINING PROTEIN"/>
    <property type="match status" value="1"/>
</dbReference>
<comment type="similarity">
    <text evidence="1">Belongs to the IAA-amido conjugating enzyme family.</text>
</comment>
<feature type="domain" description="GH3 middle" evidence="3">
    <location>
        <begin position="397"/>
        <end position="477"/>
    </location>
</feature>
<dbReference type="PANTHER" id="PTHR31901:SF56">
    <property type="entry name" value="JASMONOYL--L-AMINO ACID SYNTHETASE GH3.3"/>
    <property type="match status" value="1"/>
</dbReference>
<evidence type="ECO:0000256" key="2">
    <source>
        <dbReference type="ARBA" id="ARBA00022598"/>
    </source>
</evidence>
<organism evidence="5 6">
    <name type="scientific">Digitaria exilis</name>
    <dbReference type="NCBI Taxonomy" id="1010633"/>
    <lineage>
        <taxon>Eukaryota</taxon>
        <taxon>Viridiplantae</taxon>
        <taxon>Streptophyta</taxon>
        <taxon>Embryophyta</taxon>
        <taxon>Tracheophyta</taxon>
        <taxon>Spermatophyta</taxon>
        <taxon>Magnoliopsida</taxon>
        <taxon>Liliopsida</taxon>
        <taxon>Poales</taxon>
        <taxon>Poaceae</taxon>
        <taxon>PACMAD clade</taxon>
        <taxon>Panicoideae</taxon>
        <taxon>Panicodae</taxon>
        <taxon>Paniceae</taxon>
        <taxon>Anthephorinae</taxon>
        <taxon>Digitaria</taxon>
    </lineage>
</organism>
<sequence length="629" mass="68658">MSRDLTSLARSLTRCSRAVLLPPLVCLFSQVIEQVRARDNKMLDRKKEGGAAFCGEAVIAEFEELTRDAAAVQRETLRRILAENAAAEYLQERGLAGRTDAASFRACVPLATHADVEPYIARIADGDTSAVLTAKPITSISLSSGTTQGKRKYLPFNQELVKSTMQIYRTSYAFRNRAFPVEDGKALQFIYGSRQFTTKGGLTATTATTNVYRSEEFMPTMRAIASQVCSPDAVIFGPDFAQSLYCHLLCGLLFADEVRIVSATFAHSVVLAFQTFERVWEELVADIRSGDLSPARVTSPAVRKAVTALLAGGPNPALADEVARRCAKLSNWYGVIPALFPNARYVHGIMTGSMEHYVKKLRHYAGGLPLVAAEYGASEGWVGANVEPETPPESVTFTVLPNIGYFEFIPLKAGDGGAAADTCYAEAEPVGLTEVTVGEHYEVVMTTFAGLYRYRLGDVVKVAGFYNSTPKLKFVCRRNLMLTINIDKNSEHDLQLAVDSAAKILAAEKLEVVDYSSHADVSHDPGHYVIFWELNADANDDVLQACCDELDRSFADPGYVGSRKASAIAPLELRVLQRGTFQKVLRHYLSLGAPVSQFKLPRCVGRSNSGVLQILSGSVVKAFFSTAYD</sequence>
<reference evidence="5" key="1">
    <citation type="submission" date="2020-07" db="EMBL/GenBank/DDBJ databases">
        <title>Genome sequence and genetic diversity analysis of an under-domesticated orphan crop, white fonio (Digitaria exilis).</title>
        <authorList>
            <person name="Bennetzen J.L."/>
            <person name="Chen S."/>
            <person name="Ma X."/>
            <person name="Wang X."/>
            <person name="Yssel A.E.J."/>
            <person name="Chaluvadi S.R."/>
            <person name="Johnson M."/>
            <person name="Gangashetty P."/>
            <person name="Hamidou F."/>
            <person name="Sanogo M.D."/>
            <person name="Zwaenepoel A."/>
            <person name="Wallace J."/>
            <person name="Van De Peer Y."/>
            <person name="Van Deynze A."/>
        </authorList>
    </citation>
    <scope>NUCLEOTIDE SEQUENCE</scope>
    <source>
        <tissue evidence="5">Leaves</tissue>
    </source>
</reference>
<dbReference type="InterPro" id="IPR004993">
    <property type="entry name" value="GH3"/>
</dbReference>
<dbReference type="InterPro" id="IPR055378">
    <property type="entry name" value="GH3_C"/>
</dbReference>
<dbReference type="Pfam" id="PF23572">
    <property type="entry name" value="GH3_C"/>
    <property type="match status" value="1"/>
</dbReference>
<evidence type="ECO:0000313" key="5">
    <source>
        <dbReference type="EMBL" id="KAF8643629.1"/>
    </source>
</evidence>
<dbReference type="InterPro" id="IPR055377">
    <property type="entry name" value="GH3_M"/>
</dbReference>
<keyword evidence="2" id="KW-0436">Ligase</keyword>
<evidence type="ECO:0000259" key="3">
    <source>
        <dbReference type="Pfam" id="PF23571"/>
    </source>
</evidence>
<evidence type="ECO:0000259" key="4">
    <source>
        <dbReference type="Pfam" id="PF23572"/>
    </source>
</evidence>
<name>A0A835DWE2_9POAL</name>